<evidence type="ECO:0000256" key="2">
    <source>
        <dbReference type="ARBA" id="ARBA00023186"/>
    </source>
</evidence>
<dbReference type="Proteomes" id="UP000092565">
    <property type="component" value="Chromosome"/>
</dbReference>
<reference evidence="4 5" key="1">
    <citation type="submission" date="2016-04" db="EMBL/GenBank/DDBJ databases">
        <authorList>
            <person name="Evans L.H."/>
            <person name="Alamgir A."/>
            <person name="Owens N."/>
            <person name="Weber N.D."/>
            <person name="Virtaneva K."/>
            <person name="Barbian K."/>
            <person name="Babar A."/>
            <person name="Rosenke K."/>
        </authorList>
    </citation>
    <scope>NUCLEOTIDE SEQUENCE [LARGE SCALE GENOMIC DNA]</scope>
    <source>
        <strain evidence="4 5">JL2886</strain>
    </source>
</reference>
<dbReference type="OrthoDB" id="9798772at2"/>
<dbReference type="PANTHER" id="PTHR33620">
    <property type="entry name" value="UREASE ACCESSORY PROTEIN F"/>
    <property type="match status" value="1"/>
</dbReference>
<comment type="subunit">
    <text evidence="3">UreD, UreF and UreG form a complex that acts as a GTP-hydrolysis-dependent molecular chaperone, activating the urease apoprotein by helping to assemble the nickel containing metallocenter of UreC. The UreE protein probably delivers the nickel.</text>
</comment>
<evidence type="ECO:0000256" key="3">
    <source>
        <dbReference type="HAMAP-Rule" id="MF_01385"/>
    </source>
</evidence>
<keyword evidence="1 3" id="KW-0996">Nickel insertion</keyword>
<gene>
    <name evidence="3 4" type="primary">ureF</name>
    <name evidence="4" type="ORF">JL2886_02533</name>
</gene>
<evidence type="ECO:0000256" key="1">
    <source>
        <dbReference type="ARBA" id="ARBA00022988"/>
    </source>
</evidence>
<dbReference type="PANTHER" id="PTHR33620:SF1">
    <property type="entry name" value="UREASE ACCESSORY PROTEIN F"/>
    <property type="match status" value="1"/>
</dbReference>
<protein>
    <recommendedName>
        <fullName evidence="3">Urease accessory protein UreF</fullName>
    </recommendedName>
</protein>
<dbReference type="InterPro" id="IPR002639">
    <property type="entry name" value="UreF"/>
</dbReference>
<dbReference type="Gene3D" id="1.10.4190.10">
    <property type="entry name" value="Urease accessory protein UreF"/>
    <property type="match status" value="1"/>
</dbReference>
<proteinExistence type="inferred from homology"/>
<dbReference type="GO" id="GO:0005737">
    <property type="term" value="C:cytoplasm"/>
    <property type="evidence" value="ECO:0007669"/>
    <property type="project" value="UniProtKB-SubCell"/>
</dbReference>
<dbReference type="GO" id="GO:0016151">
    <property type="term" value="F:nickel cation binding"/>
    <property type="evidence" value="ECO:0007669"/>
    <property type="project" value="UniProtKB-UniRule"/>
</dbReference>
<dbReference type="InterPro" id="IPR038277">
    <property type="entry name" value="UreF_sf"/>
</dbReference>
<evidence type="ECO:0000313" key="5">
    <source>
        <dbReference type="Proteomes" id="UP000092565"/>
    </source>
</evidence>
<evidence type="ECO:0000313" key="4">
    <source>
        <dbReference type="EMBL" id="ANP37422.1"/>
    </source>
</evidence>
<dbReference type="RefSeq" id="WP_065272249.1">
    <property type="nucleotide sequence ID" value="NZ_CP015124.1"/>
</dbReference>
<comment type="subcellular location">
    <subcellularLocation>
        <location evidence="3">Cytoplasm</location>
    </subcellularLocation>
</comment>
<comment type="function">
    <text evidence="3">Required for maturation of urease via the functional incorporation of the urease nickel metallocenter.</text>
</comment>
<comment type="similarity">
    <text evidence="3">Belongs to the UreF family.</text>
</comment>
<name>A0A1B0ZTB2_9RHOB</name>
<sequence>MSIEPGAVLLMQWLSPAYPVGAFAYSHGLEAACTTGQVTDGTGLADWLGDLLLYGSGRSDPIILSAAYRAADDVALSEVDMQARAFAPSRERLAESLNQGRAFCQTTSGVWGDTLPVLTYPSAIGRAARLHGLSLELTAHMFVHAFVSNLVAAGQRLLPVGQLQGQQILTDLGPLIREAAQNAYETDLAALAGASFASDIASMTHETQYSRIFRS</sequence>
<dbReference type="PIRSF" id="PIRSF009467">
    <property type="entry name" value="Ureas_acces_UreF"/>
    <property type="match status" value="1"/>
</dbReference>
<dbReference type="HAMAP" id="MF_01385">
    <property type="entry name" value="UreF"/>
    <property type="match status" value="1"/>
</dbReference>
<keyword evidence="2 3" id="KW-0143">Chaperone</keyword>
<keyword evidence="3" id="KW-0963">Cytoplasm</keyword>
<dbReference type="PATRIC" id="fig|60890.4.peg.2460"/>
<dbReference type="EMBL" id="CP015124">
    <property type="protein sequence ID" value="ANP37422.1"/>
    <property type="molecule type" value="Genomic_DNA"/>
</dbReference>
<accession>A0A1B0ZTB2</accession>
<dbReference type="Pfam" id="PF01730">
    <property type="entry name" value="UreF"/>
    <property type="match status" value="1"/>
</dbReference>
<dbReference type="AlphaFoldDB" id="A0A1B0ZTB2"/>
<keyword evidence="5" id="KW-1185">Reference proteome</keyword>
<organism evidence="4 5">
    <name type="scientific">Phaeobacter gallaeciensis</name>
    <dbReference type="NCBI Taxonomy" id="60890"/>
    <lineage>
        <taxon>Bacteria</taxon>
        <taxon>Pseudomonadati</taxon>
        <taxon>Pseudomonadota</taxon>
        <taxon>Alphaproteobacteria</taxon>
        <taxon>Rhodobacterales</taxon>
        <taxon>Roseobacteraceae</taxon>
        <taxon>Phaeobacter</taxon>
    </lineage>
</organism>